<dbReference type="AlphaFoldDB" id="A0A8H2Y0N3"/>
<feature type="compositionally biased region" description="Polar residues" evidence="1">
    <location>
        <begin position="1"/>
        <end position="12"/>
    </location>
</feature>
<reference evidence="2" key="1">
    <citation type="submission" date="2021-01" db="EMBL/GenBank/DDBJ databases">
        <authorList>
            <person name="Kaushik A."/>
        </authorList>
    </citation>
    <scope>NUCLEOTIDE SEQUENCE</scope>
    <source>
        <strain evidence="2">AG3-T5</strain>
    </source>
</reference>
<gene>
    <name evidence="2" type="ORF">RDB_LOCUS88546</name>
</gene>
<proteinExistence type="predicted"/>
<feature type="compositionally biased region" description="Basic and acidic residues" evidence="1">
    <location>
        <begin position="39"/>
        <end position="50"/>
    </location>
</feature>
<feature type="region of interest" description="Disordered" evidence="1">
    <location>
        <begin position="1"/>
        <end position="73"/>
    </location>
</feature>
<evidence type="ECO:0000313" key="2">
    <source>
        <dbReference type="EMBL" id="CAE6438510.1"/>
    </source>
</evidence>
<evidence type="ECO:0000256" key="1">
    <source>
        <dbReference type="SAM" id="MobiDB-lite"/>
    </source>
</evidence>
<feature type="compositionally biased region" description="Polar residues" evidence="1">
    <location>
        <begin position="56"/>
        <end position="71"/>
    </location>
</feature>
<comment type="caution">
    <text evidence="2">The sequence shown here is derived from an EMBL/GenBank/DDBJ whole genome shotgun (WGS) entry which is preliminary data.</text>
</comment>
<name>A0A8H2Y0N3_9AGAM</name>
<dbReference type="Proteomes" id="UP000663841">
    <property type="component" value="Unassembled WGS sequence"/>
</dbReference>
<sequence length="269" mass="30846">METSNSDTNADQARNPEPDVRPTFTETDPDSDTNTAPNEETHHAGADVKTKHNRNPSHPYSTKHLGSTSQRQLERAGAINIHLGEKRLVEQEVEAFNRFDKELSNVDAALRLLGSTMQLFGSSVGVLHAIYELRKSLLRLQFHVRENAMILYDDFIKPNEKRYVREVKPDMKANGRTNAPRSALKPKETLEVLKQKTEGKLYKNINGSMEQVGISLEMFMIRINEISGFYDELVNQTFTDFAEELQYRVDVFNRRECASFFHIQNDRKA</sequence>
<dbReference type="EMBL" id="CAJMWW010000091">
    <property type="protein sequence ID" value="CAE6438510.1"/>
    <property type="molecule type" value="Genomic_DNA"/>
</dbReference>
<accession>A0A8H2Y0N3</accession>
<evidence type="ECO:0000313" key="3">
    <source>
        <dbReference type="Proteomes" id="UP000663841"/>
    </source>
</evidence>
<organism evidence="2 3">
    <name type="scientific">Rhizoctonia solani</name>
    <dbReference type="NCBI Taxonomy" id="456999"/>
    <lineage>
        <taxon>Eukaryota</taxon>
        <taxon>Fungi</taxon>
        <taxon>Dikarya</taxon>
        <taxon>Basidiomycota</taxon>
        <taxon>Agaricomycotina</taxon>
        <taxon>Agaricomycetes</taxon>
        <taxon>Cantharellales</taxon>
        <taxon>Ceratobasidiaceae</taxon>
        <taxon>Rhizoctonia</taxon>
    </lineage>
</organism>
<protein>
    <submittedName>
        <fullName evidence="2">Uncharacterized protein</fullName>
    </submittedName>
</protein>